<gene>
    <name evidence="1" type="ORF">NRP21_06520</name>
</gene>
<dbReference type="Gene3D" id="3.40.50.1820">
    <property type="entry name" value="alpha/beta hydrolase"/>
    <property type="match status" value="1"/>
</dbReference>
<dbReference type="EMBL" id="JANJOU010000003">
    <property type="protein sequence ID" value="MCR0981698.1"/>
    <property type="molecule type" value="Genomic_DNA"/>
</dbReference>
<proteinExistence type="predicted"/>
<comment type="caution">
    <text evidence="1">The sequence shown here is derived from an EMBL/GenBank/DDBJ whole genome shotgun (WGS) entry which is preliminary data.</text>
</comment>
<accession>A0ABT1X0R8</accession>
<dbReference type="GO" id="GO:0016787">
    <property type="term" value="F:hydrolase activity"/>
    <property type="evidence" value="ECO:0007669"/>
    <property type="project" value="UniProtKB-KW"/>
</dbReference>
<evidence type="ECO:0000313" key="2">
    <source>
        <dbReference type="Proteomes" id="UP001524642"/>
    </source>
</evidence>
<dbReference type="PANTHER" id="PTHR12277">
    <property type="entry name" value="ALPHA/BETA HYDROLASE DOMAIN-CONTAINING PROTEIN"/>
    <property type="match status" value="1"/>
</dbReference>
<dbReference type="InterPro" id="IPR029058">
    <property type="entry name" value="AB_hydrolase_fold"/>
</dbReference>
<protein>
    <submittedName>
        <fullName evidence="1">Alpha/beta hydrolase</fullName>
    </submittedName>
</protein>
<evidence type="ECO:0000313" key="1">
    <source>
        <dbReference type="EMBL" id="MCR0981698.1"/>
    </source>
</evidence>
<dbReference type="SUPFAM" id="SSF53474">
    <property type="entry name" value="alpha/beta-Hydrolases"/>
    <property type="match status" value="1"/>
</dbReference>
<organism evidence="1 2">
    <name type="scientific">Roseomonas populi</name>
    <dbReference type="NCBI Taxonomy" id="3121582"/>
    <lineage>
        <taxon>Bacteria</taxon>
        <taxon>Pseudomonadati</taxon>
        <taxon>Pseudomonadota</taxon>
        <taxon>Alphaproteobacteria</taxon>
        <taxon>Acetobacterales</taxon>
        <taxon>Roseomonadaceae</taxon>
        <taxon>Roseomonas</taxon>
    </lineage>
</organism>
<sequence>MLLVFVILLLVVVAPIVTVWAMQERFLFPARHNAVPVAASGIWQVGHVEVPGSGRLAFLFADPGHDLGHDPGAPVLLHLHGNGSRAGWSAMDTEDLARAGVPVVAAEYPGYSGNPGAPSEASLKATAEATAAWARARWPGRHLAVLGESIGSAPAIHLAATGRADLLVIDSGFTSMTETIRIHLPWLPAVTWLNRHPMDGIAAIRAAAKALPPTLVMVSAADPVVPVAMGEALAAAIPGSTLHRSGWSGHPVIHGDPRARAVLLEWLRGHRGPG</sequence>
<name>A0ABT1X0R8_9PROT</name>
<keyword evidence="2" id="KW-1185">Reference proteome</keyword>
<dbReference type="Proteomes" id="UP001524642">
    <property type="component" value="Unassembled WGS sequence"/>
</dbReference>
<keyword evidence="1" id="KW-0378">Hydrolase</keyword>
<reference evidence="1 2" key="1">
    <citation type="submission" date="2022-06" db="EMBL/GenBank/DDBJ databases">
        <title>Roseomonas CN29.</title>
        <authorList>
            <person name="Cheng Y."/>
            <person name="He X."/>
        </authorList>
    </citation>
    <scope>NUCLEOTIDE SEQUENCE [LARGE SCALE GENOMIC DNA]</scope>
    <source>
        <strain evidence="1 2">CN29</strain>
    </source>
</reference>